<feature type="transmembrane region" description="Helical" evidence="6">
    <location>
        <begin position="12"/>
        <end position="29"/>
    </location>
</feature>
<dbReference type="SUPFAM" id="SSF103473">
    <property type="entry name" value="MFS general substrate transporter"/>
    <property type="match status" value="1"/>
</dbReference>
<feature type="transmembrane region" description="Helical" evidence="6">
    <location>
        <begin position="232"/>
        <end position="251"/>
    </location>
</feature>
<dbReference type="InterPro" id="IPR036259">
    <property type="entry name" value="MFS_trans_sf"/>
</dbReference>
<dbReference type="EMBL" id="CP055156">
    <property type="protein sequence ID" value="QNF31575.1"/>
    <property type="molecule type" value="Genomic_DNA"/>
</dbReference>
<name>A0A7G7G341_9BACT</name>
<gene>
    <name evidence="8" type="ORF">HUW51_02110</name>
</gene>
<reference evidence="8 9" key="1">
    <citation type="journal article" date="2018" name="Int. J. Syst. Evol. Microbiol.">
        <title>Adhaeribacter swui sp. nov., isolated from wet mud.</title>
        <authorList>
            <person name="Kim D.U."/>
            <person name="Kim K.W."/>
            <person name="Kang M.S."/>
            <person name="Kim J.Y."/>
            <person name="Jang J.H."/>
            <person name="Kim M.K."/>
        </authorList>
    </citation>
    <scope>NUCLEOTIDE SEQUENCE [LARGE SCALE GENOMIC DNA]</scope>
    <source>
        <strain evidence="8 9">KCTC 52873</strain>
    </source>
</reference>
<feature type="transmembrane region" description="Helical" evidence="6">
    <location>
        <begin position="391"/>
        <end position="411"/>
    </location>
</feature>
<feature type="domain" description="Major facilitator superfamily (MFS) profile" evidence="7">
    <location>
        <begin position="14"/>
        <end position="415"/>
    </location>
</feature>
<evidence type="ECO:0000256" key="4">
    <source>
        <dbReference type="ARBA" id="ARBA00022989"/>
    </source>
</evidence>
<evidence type="ECO:0000313" key="9">
    <source>
        <dbReference type="Proteomes" id="UP000515237"/>
    </source>
</evidence>
<proteinExistence type="predicted"/>
<feature type="transmembrane region" description="Helical" evidence="6">
    <location>
        <begin position="168"/>
        <end position="189"/>
    </location>
</feature>
<dbReference type="RefSeq" id="WP_185272349.1">
    <property type="nucleotide sequence ID" value="NZ_CP055156.1"/>
</dbReference>
<feature type="transmembrane region" description="Helical" evidence="6">
    <location>
        <begin position="81"/>
        <end position="100"/>
    </location>
</feature>
<keyword evidence="3 6" id="KW-0812">Transmembrane</keyword>
<evidence type="ECO:0000256" key="5">
    <source>
        <dbReference type="ARBA" id="ARBA00023136"/>
    </source>
</evidence>
<keyword evidence="5 6" id="KW-0472">Membrane</keyword>
<keyword evidence="9" id="KW-1185">Reference proteome</keyword>
<dbReference type="CDD" id="cd17319">
    <property type="entry name" value="MFS_ExuT_GudP_like"/>
    <property type="match status" value="1"/>
</dbReference>
<feature type="transmembrane region" description="Helical" evidence="6">
    <location>
        <begin position="360"/>
        <end position="379"/>
    </location>
</feature>
<comment type="subcellular location">
    <subcellularLocation>
        <location evidence="1">Membrane</location>
        <topology evidence="1">Multi-pass membrane protein</topology>
    </subcellularLocation>
</comment>
<feature type="transmembrane region" description="Helical" evidence="6">
    <location>
        <begin position="324"/>
        <end position="348"/>
    </location>
</feature>
<evidence type="ECO:0000313" key="8">
    <source>
        <dbReference type="EMBL" id="QNF31575.1"/>
    </source>
</evidence>
<evidence type="ECO:0000256" key="3">
    <source>
        <dbReference type="ARBA" id="ARBA00022692"/>
    </source>
</evidence>
<feature type="transmembrane region" description="Helical" evidence="6">
    <location>
        <begin position="299"/>
        <end position="318"/>
    </location>
</feature>
<dbReference type="Pfam" id="PF07690">
    <property type="entry name" value="MFS_1"/>
    <property type="match status" value="1"/>
</dbReference>
<sequence length="432" mass="47289">MENTTIAASRWYRLIPVAFITYSLAYLDRANFGFGAASGMAEDLKITPAMSSLLGSLFFLGYFFFQIPGAHYAANNSAKKLIFWSLILWGGLATATGMVTNVNLLIVIRFVLGIVESAVMPAMLILLSNWFTKSERSRANTFLILGNPATILWMSILSGYLINSLGWRWMFILEGLPAVVWAFFWWRLVDDKPQNAKWLTEPEKQALAAQLQAEQQGLKPVKNYAEAFKSRTVILLSLQYAFWSIGVYGFVMWLPSIIKAAPDMDIVKTGWLSSVPYVLAIVAMLAASYFSDKTLNRKAFVWPFLIIGALAFYGSFALGPDNFWLSFGLLILAGGAMYAPYGPFFAIIPELLPKNVAGGAMALINSMGALGSFVGAYLVGYLNSSTGGFGASYLFMAGSLLLSAILTLIAVKPSGNNPVVETQPTFTKVQQA</sequence>
<protein>
    <submittedName>
        <fullName evidence="8">MFS transporter</fullName>
    </submittedName>
</protein>
<organism evidence="8 9">
    <name type="scientific">Adhaeribacter swui</name>
    <dbReference type="NCBI Taxonomy" id="2086471"/>
    <lineage>
        <taxon>Bacteria</taxon>
        <taxon>Pseudomonadati</taxon>
        <taxon>Bacteroidota</taxon>
        <taxon>Cytophagia</taxon>
        <taxon>Cytophagales</taxon>
        <taxon>Hymenobacteraceae</taxon>
        <taxon>Adhaeribacter</taxon>
    </lineage>
</organism>
<evidence type="ECO:0000256" key="1">
    <source>
        <dbReference type="ARBA" id="ARBA00004141"/>
    </source>
</evidence>
<feature type="transmembrane region" description="Helical" evidence="6">
    <location>
        <begin position="106"/>
        <end position="127"/>
    </location>
</feature>
<dbReference type="InterPro" id="IPR011701">
    <property type="entry name" value="MFS"/>
</dbReference>
<accession>A0A7G7G341</accession>
<feature type="transmembrane region" description="Helical" evidence="6">
    <location>
        <begin position="271"/>
        <end position="290"/>
    </location>
</feature>
<dbReference type="Proteomes" id="UP000515237">
    <property type="component" value="Chromosome"/>
</dbReference>
<dbReference type="PANTHER" id="PTHR43791:SF100">
    <property type="entry name" value="SUGAR TRANSPORTER"/>
    <property type="match status" value="1"/>
</dbReference>
<dbReference type="KEGG" id="aswu:HUW51_02110"/>
<dbReference type="PROSITE" id="PS50850">
    <property type="entry name" value="MFS"/>
    <property type="match status" value="1"/>
</dbReference>
<evidence type="ECO:0000259" key="7">
    <source>
        <dbReference type="PROSITE" id="PS50850"/>
    </source>
</evidence>
<dbReference type="InterPro" id="IPR020846">
    <property type="entry name" value="MFS_dom"/>
</dbReference>
<feature type="transmembrane region" description="Helical" evidence="6">
    <location>
        <begin position="49"/>
        <end position="69"/>
    </location>
</feature>
<evidence type="ECO:0000256" key="6">
    <source>
        <dbReference type="SAM" id="Phobius"/>
    </source>
</evidence>
<dbReference type="AlphaFoldDB" id="A0A7G7G341"/>
<dbReference type="GO" id="GO:0022857">
    <property type="term" value="F:transmembrane transporter activity"/>
    <property type="evidence" value="ECO:0007669"/>
    <property type="project" value="InterPro"/>
</dbReference>
<dbReference type="Gene3D" id="1.20.1250.20">
    <property type="entry name" value="MFS general substrate transporter like domains"/>
    <property type="match status" value="2"/>
</dbReference>
<keyword evidence="2" id="KW-0813">Transport</keyword>
<keyword evidence="4 6" id="KW-1133">Transmembrane helix</keyword>
<feature type="transmembrane region" description="Helical" evidence="6">
    <location>
        <begin position="139"/>
        <end position="162"/>
    </location>
</feature>
<evidence type="ECO:0000256" key="2">
    <source>
        <dbReference type="ARBA" id="ARBA00022448"/>
    </source>
</evidence>
<dbReference type="PANTHER" id="PTHR43791">
    <property type="entry name" value="PERMEASE-RELATED"/>
    <property type="match status" value="1"/>
</dbReference>
<dbReference type="GO" id="GO:0005886">
    <property type="term" value="C:plasma membrane"/>
    <property type="evidence" value="ECO:0007669"/>
    <property type="project" value="TreeGrafter"/>
</dbReference>